<feature type="compositionally biased region" description="Polar residues" evidence="1">
    <location>
        <begin position="39"/>
        <end position="57"/>
    </location>
</feature>
<dbReference type="Proteomes" id="UP000325313">
    <property type="component" value="Unassembled WGS sequence"/>
</dbReference>
<evidence type="ECO:0000313" key="3">
    <source>
        <dbReference type="Proteomes" id="UP000325313"/>
    </source>
</evidence>
<protein>
    <recommendedName>
        <fullName evidence="4">START domain-containing protein</fullName>
    </recommendedName>
</protein>
<evidence type="ECO:0008006" key="4">
    <source>
        <dbReference type="Google" id="ProtNLM"/>
    </source>
</evidence>
<dbReference type="InterPro" id="IPR023393">
    <property type="entry name" value="START-like_dom_sf"/>
</dbReference>
<evidence type="ECO:0000256" key="1">
    <source>
        <dbReference type="SAM" id="MobiDB-lite"/>
    </source>
</evidence>
<comment type="caution">
    <text evidence="2">The sequence shown here is derived from an EMBL/GenBank/DDBJ whole genome shotgun (WGS) entry which is preliminary data.</text>
</comment>
<sequence>MAVSFQETHQRYQAALDSALQHFKKLVDSHHSKHWQLVPPNSTQSNHSRSQFTQNQQANPHHQFLNGLAPIDFSNVQVHRRKLDGSSVVRAICDLSIDPSRFDIDHFKAVLQTAEVRGIWDKLVDKATVIELP</sequence>
<gene>
    <name evidence="2" type="ORF">PGTUg99_000008</name>
</gene>
<dbReference type="EMBL" id="VDEP01000188">
    <property type="protein sequence ID" value="KAA1125021.1"/>
    <property type="molecule type" value="Genomic_DNA"/>
</dbReference>
<dbReference type="AlphaFoldDB" id="A0A5B0RGJ7"/>
<name>A0A5B0RGJ7_PUCGR</name>
<dbReference type="Gene3D" id="3.30.530.20">
    <property type="match status" value="1"/>
</dbReference>
<evidence type="ECO:0000313" key="2">
    <source>
        <dbReference type="EMBL" id="KAA1125021.1"/>
    </source>
</evidence>
<proteinExistence type="predicted"/>
<reference evidence="2 3" key="1">
    <citation type="submission" date="2019-05" db="EMBL/GenBank/DDBJ databases">
        <title>Emergence of the Ug99 lineage of the wheat stem rust pathogen through somatic hybridization.</title>
        <authorList>
            <person name="Li F."/>
            <person name="Upadhyaya N.M."/>
            <person name="Sperschneider J."/>
            <person name="Matny O."/>
            <person name="Nguyen-Phuc H."/>
            <person name="Mago R."/>
            <person name="Raley C."/>
            <person name="Miller M.E."/>
            <person name="Silverstein K.A.T."/>
            <person name="Henningsen E."/>
            <person name="Hirsch C.D."/>
            <person name="Visser B."/>
            <person name="Pretorius Z.A."/>
            <person name="Steffenson B.J."/>
            <person name="Schwessinger B."/>
            <person name="Dodds P.N."/>
            <person name="Figueroa M."/>
        </authorList>
    </citation>
    <scope>NUCLEOTIDE SEQUENCE [LARGE SCALE GENOMIC DNA]</scope>
    <source>
        <strain evidence="2 3">Ug99</strain>
    </source>
</reference>
<feature type="region of interest" description="Disordered" evidence="1">
    <location>
        <begin position="37"/>
        <end position="57"/>
    </location>
</feature>
<accession>A0A5B0RGJ7</accession>
<organism evidence="2 3">
    <name type="scientific">Puccinia graminis f. sp. tritici</name>
    <dbReference type="NCBI Taxonomy" id="56615"/>
    <lineage>
        <taxon>Eukaryota</taxon>
        <taxon>Fungi</taxon>
        <taxon>Dikarya</taxon>
        <taxon>Basidiomycota</taxon>
        <taxon>Pucciniomycotina</taxon>
        <taxon>Pucciniomycetes</taxon>
        <taxon>Pucciniales</taxon>
        <taxon>Pucciniaceae</taxon>
        <taxon>Puccinia</taxon>
    </lineage>
</organism>